<dbReference type="InterPro" id="IPR039391">
    <property type="entry name" value="Phytocyanin-like"/>
</dbReference>
<dbReference type="EMBL" id="SDAM02000044">
    <property type="protein sequence ID" value="KAH6834736.1"/>
    <property type="molecule type" value="Genomic_DNA"/>
</dbReference>
<dbReference type="SUPFAM" id="SSF49503">
    <property type="entry name" value="Cupredoxins"/>
    <property type="match status" value="1"/>
</dbReference>
<protein>
    <recommendedName>
        <fullName evidence="4">Basic blue protein</fullName>
    </recommendedName>
    <alternativeName>
        <fullName evidence="5">Plantacyanin</fullName>
    </alternativeName>
</protein>
<reference evidence="7 8" key="1">
    <citation type="journal article" date="2021" name="Nat. Commun.">
        <title>Incipient diploidization of the medicinal plant Perilla within 10,000 years.</title>
        <authorList>
            <person name="Zhang Y."/>
            <person name="Shen Q."/>
            <person name="Leng L."/>
            <person name="Zhang D."/>
            <person name="Chen S."/>
            <person name="Shi Y."/>
            <person name="Ning Z."/>
            <person name="Chen S."/>
        </authorList>
    </citation>
    <scope>NUCLEOTIDE SEQUENCE [LARGE SCALE GENOMIC DNA]</scope>
    <source>
        <strain evidence="8">cv. PC099</strain>
    </source>
</reference>
<keyword evidence="3" id="KW-1015">Disulfide bond</keyword>
<comment type="caution">
    <text evidence="7">The sequence shown here is derived from an EMBL/GenBank/DDBJ whole genome shotgun (WGS) entry which is preliminary data.</text>
</comment>
<dbReference type="PANTHER" id="PTHR33021">
    <property type="entry name" value="BLUE COPPER PROTEIN"/>
    <property type="match status" value="1"/>
</dbReference>
<dbReference type="Gene3D" id="2.60.40.420">
    <property type="entry name" value="Cupredoxins - blue copper proteins"/>
    <property type="match status" value="1"/>
</dbReference>
<dbReference type="FunFam" id="2.60.40.420:FF:000013">
    <property type="entry name" value="basic blue protein-like"/>
    <property type="match status" value="1"/>
</dbReference>
<name>A0AAD4JJ48_PERFH</name>
<feature type="domain" description="Phytocyanin" evidence="6">
    <location>
        <begin position="29"/>
        <end position="124"/>
    </location>
</feature>
<proteinExistence type="predicted"/>
<evidence type="ECO:0000313" key="7">
    <source>
        <dbReference type="EMBL" id="KAH6834736.1"/>
    </source>
</evidence>
<keyword evidence="2" id="KW-0186">Copper</keyword>
<evidence type="ECO:0000313" key="8">
    <source>
        <dbReference type="Proteomes" id="UP001190926"/>
    </source>
</evidence>
<evidence type="ECO:0000256" key="5">
    <source>
        <dbReference type="ARBA" id="ARBA00082491"/>
    </source>
</evidence>
<gene>
    <name evidence="7" type="ORF">C2S53_003973</name>
</gene>
<dbReference type="AlphaFoldDB" id="A0AAD4JJ48"/>
<organism evidence="7 8">
    <name type="scientific">Perilla frutescens var. hirtella</name>
    <name type="common">Perilla citriodora</name>
    <name type="synonym">Perilla setoyensis</name>
    <dbReference type="NCBI Taxonomy" id="608512"/>
    <lineage>
        <taxon>Eukaryota</taxon>
        <taxon>Viridiplantae</taxon>
        <taxon>Streptophyta</taxon>
        <taxon>Embryophyta</taxon>
        <taxon>Tracheophyta</taxon>
        <taxon>Spermatophyta</taxon>
        <taxon>Magnoliopsida</taxon>
        <taxon>eudicotyledons</taxon>
        <taxon>Gunneridae</taxon>
        <taxon>Pentapetalae</taxon>
        <taxon>asterids</taxon>
        <taxon>lamiids</taxon>
        <taxon>Lamiales</taxon>
        <taxon>Lamiaceae</taxon>
        <taxon>Nepetoideae</taxon>
        <taxon>Elsholtzieae</taxon>
        <taxon>Perilla</taxon>
    </lineage>
</organism>
<dbReference type="InterPro" id="IPR008972">
    <property type="entry name" value="Cupredoxin"/>
</dbReference>
<dbReference type="CDD" id="cd11013">
    <property type="entry name" value="Plantacyanin"/>
    <property type="match status" value="1"/>
</dbReference>
<dbReference type="InterPro" id="IPR028871">
    <property type="entry name" value="BlueCu_1_BS"/>
</dbReference>
<dbReference type="GO" id="GO:0046872">
    <property type="term" value="F:metal ion binding"/>
    <property type="evidence" value="ECO:0007669"/>
    <property type="project" value="UniProtKB-KW"/>
</dbReference>
<evidence type="ECO:0000256" key="1">
    <source>
        <dbReference type="ARBA" id="ARBA00022723"/>
    </source>
</evidence>
<keyword evidence="1" id="KW-0479">Metal-binding</keyword>
<sequence>MMYEKKWNSIFVGIVLLSVLLPSNFALAATYTVGDASGWKFNVAGWENGKNFKAGDTLVFKYKSGAHTVVVVDKSSYDSCSVPTNTKTYTSGNDQITLAEGPNYFICGIPGHCGLGMKIAANAA</sequence>
<dbReference type="GO" id="GO:0009055">
    <property type="term" value="F:electron transfer activity"/>
    <property type="evidence" value="ECO:0007669"/>
    <property type="project" value="InterPro"/>
</dbReference>
<dbReference type="PROSITE" id="PS51485">
    <property type="entry name" value="PHYTOCYANIN"/>
    <property type="match status" value="1"/>
</dbReference>
<dbReference type="PANTHER" id="PTHR33021:SF424">
    <property type="entry name" value="BASIC BLUE PROTEIN"/>
    <property type="match status" value="1"/>
</dbReference>
<dbReference type="InterPro" id="IPR003245">
    <property type="entry name" value="Phytocyanin_dom"/>
</dbReference>
<accession>A0AAD4JJ48</accession>
<evidence type="ECO:0000259" key="6">
    <source>
        <dbReference type="PROSITE" id="PS51485"/>
    </source>
</evidence>
<keyword evidence="8" id="KW-1185">Reference proteome</keyword>
<evidence type="ECO:0000256" key="4">
    <source>
        <dbReference type="ARBA" id="ARBA00071970"/>
    </source>
</evidence>
<evidence type="ECO:0000256" key="3">
    <source>
        <dbReference type="ARBA" id="ARBA00023157"/>
    </source>
</evidence>
<dbReference type="PROSITE" id="PS00196">
    <property type="entry name" value="COPPER_BLUE"/>
    <property type="match status" value="1"/>
</dbReference>
<dbReference type="Pfam" id="PF02298">
    <property type="entry name" value="Cu_bind_like"/>
    <property type="match status" value="1"/>
</dbReference>
<evidence type="ECO:0000256" key="2">
    <source>
        <dbReference type="ARBA" id="ARBA00023008"/>
    </source>
</evidence>
<dbReference type="GO" id="GO:0005886">
    <property type="term" value="C:plasma membrane"/>
    <property type="evidence" value="ECO:0007669"/>
    <property type="project" value="TreeGrafter"/>
</dbReference>
<dbReference type="Proteomes" id="UP001190926">
    <property type="component" value="Unassembled WGS sequence"/>
</dbReference>
<dbReference type="InterPro" id="IPR041844">
    <property type="entry name" value="Plantacyanin"/>
</dbReference>